<evidence type="ECO:0000313" key="3">
    <source>
        <dbReference type="EMBL" id="CAB4176765.1"/>
    </source>
</evidence>
<reference evidence="4" key="1">
    <citation type="submission" date="2020-05" db="EMBL/GenBank/DDBJ databases">
        <authorList>
            <person name="Chiriac C."/>
            <person name="Salcher M."/>
            <person name="Ghai R."/>
            <person name="Kavagutti S V."/>
        </authorList>
    </citation>
    <scope>NUCLEOTIDE SEQUENCE</scope>
</reference>
<accession>A0A6J5T5C7</accession>
<sequence>MENLNTEFKITGKVTINRFDYTGALVETIETNNLVVTAGKVFIASRMAGTASGVMSHMAVGNGATPPDAADTDLGGILGTRVALTSGVASTNTVTYTCTFPAGSGTGSLVEAGIFNASTAGTMLCRTAFATITKGALDVISITWIVTVS</sequence>
<evidence type="ECO:0000313" key="2">
    <source>
        <dbReference type="EMBL" id="CAB4170352.1"/>
    </source>
</evidence>
<gene>
    <name evidence="4" type="ORF">UFOVP1666_44</name>
    <name evidence="1" type="ORF">UFOVP867_197</name>
    <name evidence="2" type="ORF">UFOVP913_2</name>
    <name evidence="3" type="ORF">UFOVP993_55</name>
</gene>
<name>A0A6J5T5C7_9CAUD</name>
<dbReference type="EMBL" id="LR797534">
    <property type="protein sequence ID" value="CAB4222995.1"/>
    <property type="molecule type" value="Genomic_DNA"/>
</dbReference>
<evidence type="ECO:0000313" key="1">
    <source>
        <dbReference type="EMBL" id="CAB4168161.1"/>
    </source>
</evidence>
<evidence type="ECO:0000313" key="4">
    <source>
        <dbReference type="EMBL" id="CAB4222995.1"/>
    </source>
</evidence>
<organism evidence="4">
    <name type="scientific">uncultured Caudovirales phage</name>
    <dbReference type="NCBI Taxonomy" id="2100421"/>
    <lineage>
        <taxon>Viruses</taxon>
        <taxon>Duplodnaviria</taxon>
        <taxon>Heunggongvirae</taxon>
        <taxon>Uroviricota</taxon>
        <taxon>Caudoviricetes</taxon>
        <taxon>Peduoviridae</taxon>
        <taxon>Maltschvirus</taxon>
        <taxon>Maltschvirus maltsch</taxon>
    </lineage>
</organism>
<dbReference type="EMBL" id="LR796858">
    <property type="protein sequence ID" value="CAB4170352.1"/>
    <property type="molecule type" value="Genomic_DNA"/>
</dbReference>
<proteinExistence type="predicted"/>
<dbReference type="EMBL" id="LR796815">
    <property type="protein sequence ID" value="CAB4168161.1"/>
    <property type="molecule type" value="Genomic_DNA"/>
</dbReference>
<protein>
    <submittedName>
        <fullName evidence="4">Uncharacterized protein</fullName>
    </submittedName>
</protein>
<dbReference type="EMBL" id="LR796944">
    <property type="protein sequence ID" value="CAB4176765.1"/>
    <property type="molecule type" value="Genomic_DNA"/>
</dbReference>